<reference evidence="1 2" key="1">
    <citation type="submission" date="2016-11" db="EMBL/GenBank/DDBJ databases">
        <authorList>
            <person name="Jaros S."/>
            <person name="Januszkiewicz K."/>
            <person name="Wedrychowicz H."/>
        </authorList>
    </citation>
    <scope>NUCLEOTIDE SEQUENCE [LARGE SCALE GENOMIC DNA]</scope>
    <source>
        <strain evidence="1 2">DSM 46144</strain>
    </source>
</reference>
<evidence type="ECO:0000313" key="1">
    <source>
        <dbReference type="EMBL" id="SHN48034.1"/>
    </source>
</evidence>
<dbReference type="EMBL" id="FRCS01000032">
    <property type="protein sequence ID" value="SHN48034.1"/>
    <property type="molecule type" value="Genomic_DNA"/>
</dbReference>
<dbReference type="RefSeq" id="WP_143175791.1">
    <property type="nucleotide sequence ID" value="NZ_FRCS01000032.1"/>
</dbReference>
<organism evidence="1 2">
    <name type="scientific">Cryptosporangium aurantiacum</name>
    <dbReference type="NCBI Taxonomy" id="134849"/>
    <lineage>
        <taxon>Bacteria</taxon>
        <taxon>Bacillati</taxon>
        <taxon>Actinomycetota</taxon>
        <taxon>Actinomycetes</taxon>
        <taxon>Cryptosporangiales</taxon>
        <taxon>Cryptosporangiaceae</taxon>
        <taxon>Cryptosporangium</taxon>
    </lineage>
</organism>
<keyword evidence="2" id="KW-1185">Reference proteome</keyword>
<dbReference type="Proteomes" id="UP000184440">
    <property type="component" value="Unassembled WGS sequence"/>
</dbReference>
<dbReference type="AlphaFoldDB" id="A0A1M7RP48"/>
<name>A0A1M7RP48_9ACTN</name>
<gene>
    <name evidence="1" type="ORF">SAMN05443668_13233</name>
</gene>
<evidence type="ECO:0000313" key="2">
    <source>
        <dbReference type="Proteomes" id="UP000184440"/>
    </source>
</evidence>
<proteinExistence type="predicted"/>
<sequence length="72" mass="7905">MSEIADVGRQGSFGLWTAGLWRRAFRVAAASAAWARAERHAFLAPPAVGAFHGEPTRDDGYLTMMRSTWGRP</sequence>
<accession>A0A1M7RP48</accession>
<dbReference type="STRING" id="134849.SAMN05443668_13233"/>
<protein>
    <submittedName>
        <fullName evidence="1">Uncharacterized protein</fullName>
    </submittedName>
</protein>